<proteinExistence type="predicted"/>
<name>A0A7Y4H6I9_9BRAD</name>
<dbReference type="AlphaFoldDB" id="A0A7Y4H6I9"/>
<dbReference type="SUPFAM" id="SSF54637">
    <property type="entry name" value="Thioesterase/thiol ester dehydrase-isomerase"/>
    <property type="match status" value="1"/>
</dbReference>
<comment type="caution">
    <text evidence="1">The sequence shown here is derived from an EMBL/GenBank/DDBJ whole genome shotgun (WGS) entry which is preliminary data.</text>
</comment>
<gene>
    <name evidence="1" type="ORF">HCN50_20310</name>
</gene>
<keyword evidence="2" id="KW-1185">Reference proteome</keyword>
<dbReference type="Proteomes" id="UP000528734">
    <property type="component" value="Unassembled WGS sequence"/>
</dbReference>
<evidence type="ECO:0000313" key="2">
    <source>
        <dbReference type="Proteomes" id="UP000528734"/>
    </source>
</evidence>
<protein>
    <submittedName>
        <fullName evidence="1">Uncharacterized protein</fullName>
    </submittedName>
</protein>
<sequence length="67" mass="7810">MDENSVSAVSYRYGITFDAPVYFGDTVTAKLVVREKDEERNTCIFLPRCHQPERLGRGVRQHFLKDF</sequence>
<dbReference type="EMBL" id="JAAVLW010000005">
    <property type="protein sequence ID" value="NOJ48566.1"/>
    <property type="molecule type" value="Genomic_DNA"/>
</dbReference>
<evidence type="ECO:0000313" key="1">
    <source>
        <dbReference type="EMBL" id="NOJ48566.1"/>
    </source>
</evidence>
<accession>A0A7Y4H6I9</accession>
<dbReference type="RefSeq" id="WP_171711404.1">
    <property type="nucleotide sequence ID" value="NZ_JAAVLW010000005.1"/>
</dbReference>
<dbReference type="InterPro" id="IPR029069">
    <property type="entry name" value="HotDog_dom_sf"/>
</dbReference>
<organism evidence="1 2">
    <name type="scientific">Bradyrhizobium archetypum</name>
    <dbReference type="NCBI Taxonomy" id="2721160"/>
    <lineage>
        <taxon>Bacteria</taxon>
        <taxon>Pseudomonadati</taxon>
        <taxon>Pseudomonadota</taxon>
        <taxon>Alphaproteobacteria</taxon>
        <taxon>Hyphomicrobiales</taxon>
        <taxon>Nitrobacteraceae</taxon>
        <taxon>Bradyrhizobium</taxon>
    </lineage>
</organism>
<reference evidence="1 2" key="1">
    <citation type="submission" date="2020-03" db="EMBL/GenBank/DDBJ databases">
        <title>Bradyrhizobium diversity isolated from nodules of Muelleranthus trifoliolatus.</title>
        <authorList>
            <person name="Klepa M."/>
            <person name="Helene L."/>
            <person name="Hungria M."/>
        </authorList>
    </citation>
    <scope>NUCLEOTIDE SEQUENCE [LARGE SCALE GENOMIC DNA]</scope>
    <source>
        <strain evidence="1 2">WSM 1744</strain>
    </source>
</reference>
<dbReference type="Gene3D" id="3.10.129.10">
    <property type="entry name" value="Hotdog Thioesterase"/>
    <property type="match status" value="1"/>
</dbReference>